<evidence type="ECO:0000256" key="7">
    <source>
        <dbReference type="PROSITE-ProRule" id="PRU01050"/>
    </source>
</evidence>
<feature type="domain" description="KH type-2" evidence="10">
    <location>
        <begin position="333"/>
        <end position="421"/>
    </location>
</feature>
<evidence type="ECO:0000313" key="12">
    <source>
        <dbReference type="EMBL" id="OLO78903.1"/>
    </source>
</evidence>
<dbReference type="GO" id="GO:0005886">
    <property type="term" value="C:plasma membrane"/>
    <property type="evidence" value="ECO:0007669"/>
    <property type="project" value="UniProtKB-SubCell"/>
</dbReference>
<keyword evidence="6" id="KW-0690">Ribosome biogenesis</keyword>
<evidence type="ECO:0000259" key="11">
    <source>
        <dbReference type="PROSITE" id="PS51713"/>
    </source>
</evidence>
<dbReference type="InterPro" id="IPR005662">
    <property type="entry name" value="GTPase_Era-like"/>
</dbReference>
<dbReference type="Proteomes" id="UP000186769">
    <property type="component" value="Unassembled WGS sequence"/>
</dbReference>
<dbReference type="Gene3D" id="3.40.50.300">
    <property type="entry name" value="P-loop containing nucleotide triphosphate hydrolases"/>
    <property type="match status" value="1"/>
</dbReference>
<dbReference type="InterPro" id="IPR015946">
    <property type="entry name" value="KH_dom-like_a/b"/>
</dbReference>
<comment type="subunit">
    <text evidence="6">Monomer.</text>
</comment>
<dbReference type="PANTHER" id="PTHR42698:SF1">
    <property type="entry name" value="GTPASE ERA, MITOCHONDRIAL"/>
    <property type="match status" value="1"/>
</dbReference>
<evidence type="ECO:0000256" key="3">
    <source>
        <dbReference type="ARBA" id="ARBA00022741"/>
    </source>
</evidence>
<feature type="region of interest" description="G2" evidence="7">
    <location>
        <begin position="169"/>
        <end position="173"/>
    </location>
</feature>
<evidence type="ECO:0000256" key="9">
    <source>
        <dbReference type="SAM" id="MobiDB-lite"/>
    </source>
</evidence>
<keyword evidence="4 6" id="KW-0694">RNA-binding</keyword>
<feature type="compositionally biased region" description="Acidic residues" evidence="9">
    <location>
        <begin position="61"/>
        <end position="85"/>
    </location>
</feature>
<dbReference type="Gene3D" id="3.30.300.20">
    <property type="match status" value="1"/>
</dbReference>
<keyword evidence="5 6" id="KW-0342">GTP-binding</keyword>
<dbReference type="NCBIfam" id="TIGR00231">
    <property type="entry name" value="small_GTP"/>
    <property type="match status" value="1"/>
</dbReference>
<evidence type="ECO:0000259" key="10">
    <source>
        <dbReference type="PROSITE" id="PS50823"/>
    </source>
</evidence>
<dbReference type="GO" id="GO:0003924">
    <property type="term" value="F:GTPase activity"/>
    <property type="evidence" value="ECO:0007669"/>
    <property type="project" value="UniProtKB-UniRule"/>
</dbReference>
<comment type="function">
    <text evidence="6">An essential GTPase that binds both GDP and GTP, with rapid nucleotide exchange. Plays a role in 16S rRNA processing and 30S ribosomal subunit biogenesis and possibly also in cell cycle regulation and energy metabolism.</text>
</comment>
<dbReference type="InterPro" id="IPR009019">
    <property type="entry name" value="KH_sf_prok-type"/>
</dbReference>
<dbReference type="FunFam" id="3.40.50.300:FF:000094">
    <property type="entry name" value="GTPase Era"/>
    <property type="match status" value="1"/>
</dbReference>
<evidence type="ECO:0000256" key="5">
    <source>
        <dbReference type="ARBA" id="ARBA00023134"/>
    </source>
</evidence>
<comment type="similarity">
    <text evidence="1 6 7 8">Belongs to the TRAFAC class TrmE-Era-EngA-EngB-Septin-like GTPase superfamily. Era GTPase family.</text>
</comment>
<dbReference type="NCBIfam" id="TIGR00436">
    <property type="entry name" value="era"/>
    <property type="match status" value="1"/>
</dbReference>
<dbReference type="InterPro" id="IPR005225">
    <property type="entry name" value="Small_GTP-bd"/>
</dbReference>
<dbReference type="CDD" id="cd22534">
    <property type="entry name" value="KH-II_Era"/>
    <property type="match status" value="1"/>
</dbReference>
<dbReference type="Pfam" id="PF01926">
    <property type="entry name" value="MMR_HSR1"/>
    <property type="match status" value="1"/>
</dbReference>
<comment type="subcellular location">
    <subcellularLocation>
        <location evidence="6">Cytoplasm</location>
    </subcellularLocation>
    <subcellularLocation>
        <location evidence="6">Cell membrane</location>
        <topology evidence="6">Peripheral membrane protein</topology>
    </subcellularLocation>
</comment>
<feature type="domain" description="Era-type G" evidence="11">
    <location>
        <begin position="135"/>
        <end position="302"/>
    </location>
</feature>
<evidence type="ECO:0000256" key="1">
    <source>
        <dbReference type="ARBA" id="ARBA00007921"/>
    </source>
</evidence>
<dbReference type="EMBL" id="MSKW01000006">
    <property type="protein sequence ID" value="OLO78903.1"/>
    <property type="molecule type" value="Genomic_DNA"/>
</dbReference>
<accession>A0A1Q8XEZ5</accession>
<keyword evidence="6" id="KW-0963">Cytoplasm</keyword>
<dbReference type="InterPro" id="IPR027417">
    <property type="entry name" value="P-loop_NTPase"/>
</dbReference>
<dbReference type="AlphaFoldDB" id="A0A1Q8XEZ5"/>
<dbReference type="GO" id="GO:0005525">
    <property type="term" value="F:GTP binding"/>
    <property type="evidence" value="ECO:0007669"/>
    <property type="project" value="UniProtKB-UniRule"/>
</dbReference>
<evidence type="ECO:0000313" key="13">
    <source>
        <dbReference type="Proteomes" id="UP000186769"/>
    </source>
</evidence>
<feature type="binding site" evidence="6">
    <location>
        <begin position="143"/>
        <end position="150"/>
    </location>
    <ligand>
        <name>GTP</name>
        <dbReference type="ChEBI" id="CHEBI:37565"/>
    </ligand>
</feature>
<keyword evidence="6" id="KW-0472">Membrane</keyword>
<dbReference type="InterPro" id="IPR030388">
    <property type="entry name" value="G_ERA_dom"/>
</dbReference>
<reference evidence="12 13" key="1">
    <citation type="submission" date="2016-12" db="EMBL/GenBank/DDBJ databases">
        <title>Genomic comparison of strains in the 'Actinomyces naeslundii' group.</title>
        <authorList>
            <person name="Mughal S.R."/>
            <person name="Do T."/>
            <person name="Gilbert S.C."/>
            <person name="Witherden E.A."/>
            <person name="Didelot X."/>
            <person name="Beighton D."/>
        </authorList>
    </citation>
    <scope>NUCLEOTIDE SEQUENCE [LARGE SCALE GENOMIC DNA]</scope>
    <source>
        <strain evidence="12 13">G53E</strain>
    </source>
</reference>
<dbReference type="SUPFAM" id="SSF54814">
    <property type="entry name" value="Prokaryotic type KH domain (KH-domain type II)"/>
    <property type="match status" value="1"/>
</dbReference>
<dbReference type="PANTHER" id="PTHR42698">
    <property type="entry name" value="GTPASE ERA"/>
    <property type="match status" value="1"/>
</dbReference>
<feature type="region of interest" description="G4" evidence="7">
    <location>
        <begin position="252"/>
        <end position="255"/>
    </location>
</feature>
<dbReference type="RefSeq" id="WP_075414224.1">
    <property type="nucleotide sequence ID" value="NZ_MSKW01000006.1"/>
</dbReference>
<dbReference type="NCBIfam" id="NF000908">
    <property type="entry name" value="PRK00089.1"/>
    <property type="match status" value="1"/>
</dbReference>
<sequence length="435" mass="46775">MTDTADQTAPAARDDQPQPTEEAPEELLAEPLEMPAPGPAPAGFRFPTDAELMDGPNPLTDPDDEEDGEDEPGDDSDGEDDDSDGTDGSGGAIRLDADGFPILDEDDAGESAGTADTGDSARVEIVVPDFPEDFRAGFACIVGRPNAGKSTLTNAMVGAKIAITSGRPQTTRHNVRGVIHKENAQIVLVDTPGLHRPRTLLGKRLNDLVRETLTDVDVVVFCIPANEKIGPGDRFITRDLAELRTPVVAVVTKADTVTREALAAQLLAVSELGEWADIVPVSAQRNEQIDVLEEVLLKYMPLSPPLYPTGEITDEPQQVMIAELVREAALEGVRDELPHSLAVVVDEIADPDDEREVGRIKGAGGRLQVRVSLVVERDSQKAIIIGKGGRRLKEVGVTARKGIEKLLGRKVYLDLHVRTAKDWQSDPKALARLGF</sequence>
<dbReference type="PROSITE" id="PS50823">
    <property type="entry name" value="KH_TYPE_2"/>
    <property type="match status" value="1"/>
</dbReference>
<protein>
    <recommendedName>
        <fullName evidence="2 6">GTPase Era</fullName>
    </recommendedName>
</protein>
<gene>
    <name evidence="6" type="primary">era</name>
    <name evidence="12" type="ORF">BKH15_03380</name>
</gene>
<feature type="region of interest" description="G5" evidence="7">
    <location>
        <begin position="281"/>
        <end position="283"/>
    </location>
</feature>
<evidence type="ECO:0000256" key="8">
    <source>
        <dbReference type="RuleBase" id="RU003761"/>
    </source>
</evidence>
<proteinExistence type="inferred from homology"/>
<dbReference type="PROSITE" id="PS51713">
    <property type="entry name" value="G_ERA"/>
    <property type="match status" value="1"/>
</dbReference>
<keyword evidence="6" id="KW-0699">rRNA-binding</keyword>
<dbReference type="GO" id="GO:0070181">
    <property type="term" value="F:small ribosomal subunit rRNA binding"/>
    <property type="evidence" value="ECO:0007669"/>
    <property type="project" value="UniProtKB-UniRule"/>
</dbReference>
<feature type="binding site" evidence="6">
    <location>
        <begin position="190"/>
        <end position="194"/>
    </location>
    <ligand>
        <name>GTP</name>
        <dbReference type="ChEBI" id="CHEBI:37565"/>
    </ligand>
</feature>
<name>A0A1Q8XEZ5_9ACTO</name>
<feature type="binding site" evidence="6">
    <location>
        <begin position="252"/>
        <end position="255"/>
    </location>
    <ligand>
        <name>GTP</name>
        <dbReference type="ChEBI" id="CHEBI:37565"/>
    </ligand>
</feature>
<dbReference type="SUPFAM" id="SSF52540">
    <property type="entry name" value="P-loop containing nucleoside triphosphate hydrolases"/>
    <property type="match status" value="1"/>
</dbReference>
<dbReference type="GO" id="GO:0005829">
    <property type="term" value="C:cytosol"/>
    <property type="evidence" value="ECO:0007669"/>
    <property type="project" value="TreeGrafter"/>
</dbReference>
<dbReference type="HAMAP" id="MF_00367">
    <property type="entry name" value="GTPase_Era"/>
    <property type="match status" value="1"/>
</dbReference>
<feature type="region of interest" description="G3" evidence="7">
    <location>
        <begin position="190"/>
        <end position="193"/>
    </location>
</feature>
<keyword evidence="6" id="KW-1003">Cell membrane</keyword>
<organism evidence="12 13">
    <name type="scientific">Actinomyces oris</name>
    <dbReference type="NCBI Taxonomy" id="544580"/>
    <lineage>
        <taxon>Bacteria</taxon>
        <taxon>Bacillati</taxon>
        <taxon>Actinomycetota</taxon>
        <taxon>Actinomycetes</taxon>
        <taxon>Actinomycetales</taxon>
        <taxon>Actinomycetaceae</taxon>
        <taxon>Actinomyces</taxon>
    </lineage>
</organism>
<evidence type="ECO:0000256" key="2">
    <source>
        <dbReference type="ARBA" id="ARBA00020484"/>
    </source>
</evidence>
<keyword evidence="3 6" id="KW-0547">Nucleotide-binding</keyword>
<evidence type="ECO:0000256" key="6">
    <source>
        <dbReference type="HAMAP-Rule" id="MF_00367"/>
    </source>
</evidence>
<dbReference type="InterPro" id="IPR004044">
    <property type="entry name" value="KH_dom_type_2"/>
</dbReference>
<dbReference type="GO" id="GO:0000028">
    <property type="term" value="P:ribosomal small subunit assembly"/>
    <property type="evidence" value="ECO:0007669"/>
    <property type="project" value="TreeGrafter"/>
</dbReference>
<dbReference type="InterPro" id="IPR006073">
    <property type="entry name" value="GTP-bd"/>
</dbReference>
<dbReference type="GO" id="GO:0043024">
    <property type="term" value="F:ribosomal small subunit binding"/>
    <property type="evidence" value="ECO:0007669"/>
    <property type="project" value="TreeGrafter"/>
</dbReference>
<dbReference type="Pfam" id="PF07650">
    <property type="entry name" value="KH_2"/>
    <property type="match status" value="1"/>
</dbReference>
<dbReference type="CDD" id="cd04163">
    <property type="entry name" value="Era"/>
    <property type="match status" value="1"/>
</dbReference>
<evidence type="ECO:0000256" key="4">
    <source>
        <dbReference type="ARBA" id="ARBA00022884"/>
    </source>
</evidence>
<comment type="caution">
    <text evidence="12">The sequence shown here is derived from an EMBL/GenBank/DDBJ whole genome shotgun (WGS) entry which is preliminary data.</text>
</comment>
<feature type="region of interest" description="G1" evidence="7">
    <location>
        <begin position="143"/>
        <end position="150"/>
    </location>
</feature>
<feature type="region of interest" description="Disordered" evidence="9">
    <location>
        <begin position="1"/>
        <end position="120"/>
    </location>
</feature>